<dbReference type="NCBIfam" id="TIGR00566">
    <property type="entry name" value="trpG_papA"/>
    <property type="match status" value="1"/>
</dbReference>
<dbReference type="CDD" id="cd01743">
    <property type="entry name" value="GATase1_Anthranilate_Synthase"/>
    <property type="match status" value="1"/>
</dbReference>
<dbReference type="InterPro" id="IPR029062">
    <property type="entry name" value="Class_I_gatase-like"/>
</dbReference>
<evidence type="ECO:0000256" key="2">
    <source>
        <dbReference type="ARBA" id="ARBA00022962"/>
    </source>
</evidence>
<keyword evidence="2" id="KW-0315">Glutamine amidotransferase</keyword>
<dbReference type="PRINTS" id="PR00097">
    <property type="entry name" value="ANTSNTHASEII"/>
</dbReference>
<evidence type="ECO:0000313" key="6">
    <source>
        <dbReference type="EMBL" id="MCV2883861.1"/>
    </source>
</evidence>
<dbReference type="EC" id="4.1.3.27" evidence="1"/>
<organism evidence="6 7">
    <name type="scientific">Fluctibacter corallii</name>
    <dbReference type="NCBI Taxonomy" id="2984329"/>
    <lineage>
        <taxon>Bacteria</taxon>
        <taxon>Pseudomonadati</taxon>
        <taxon>Pseudomonadota</taxon>
        <taxon>Gammaproteobacteria</taxon>
        <taxon>Alteromonadales</taxon>
        <taxon>Alteromonadaceae</taxon>
        <taxon>Fluctibacter</taxon>
    </lineage>
</organism>
<dbReference type="Gene3D" id="3.40.50.880">
    <property type="match status" value="1"/>
</dbReference>
<dbReference type="PANTHER" id="PTHR43418:SF2">
    <property type="entry name" value="BIFUNCTIONAL PROTEIN TRPGD"/>
    <property type="match status" value="1"/>
</dbReference>
<dbReference type="Proteomes" id="UP001652504">
    <property type="component" value="Unassembled WGS sequence"/>
</dbReference>
<dbReference type="PROSITE" id="PS51273">
    <property type="entry name" value="GATASE_TYPE_1"/>
    <property type="match status" value="1"/>
</dbReference>
<dbReference type="PRINTS" id="PR00096">
    <property type="entry name" value="GATASE"/>
</dbReference>
<dbReference type="PANTHER" id="PTHR43418">
    <property type="entry name" value="MULTIFUNCTIONAL TRYPTOPHAN BIOSYNTHESIS PROTEIN-RELATED"/>
    <property type="match status" value="1"/>
</dbReference>
<evidence type="ECO:0000256" key="1">
    <source>
        <dbReference type="ARBA" id="ARBA00012266"/>
    </source>
</evidence>
<dbReference type="RefSeq" id="WP_263711074.1">
    <property type="nucleotide sequence ID" value="NZ_JAOWKX010000002.1"/>
</dbReference>
<reference evidence="6 7" key="1">
    <citation type="submission" date="2022-10" db="EMBL/GenBank/DDBJ databases">
        <title>Aestuariibacter sp. AA17 isolated from Montipora capitata coral fragment.</title>
        <authorList>
            <person name="Emsley S.A."/>
            <person name="Pfannmuller K.M."/>
            <person name="Loughran R.M."/>
            <person name="Shlafstein M."/>
            <person name="Papke E."/>
            <person name="Saw J.H."/>
            <person name="Ushijima B."/>
            <person name="Videau P."/>
        </authorList>
    </citation>
    <scope>NUCLEOTIDE SEQUENCE [LARGE SCALE GENOMIC DNA]</scope>
    <source>
        <strain evidence="6 7">AA17</strain>
    </source>
</reference>
<comment type="catalytic activity">
    <reaction evidence="4">
        <text>chorismate + L-glutamine = anthranilate + pyruvate + L-glutamate + H(+)</text>
        <dbReference type="Rhea" id="RHEA:21732"/>
        <dbReference type="ChEBI" id="CHEBI:15361"/>
        <dbReference type="ChEBI" id="CHEBI:15378"/>
        <dbReference type="ChEBI" id="CHEBI:16567"/>
        <dbReference type="ChEBI" id="CHEBI:29748"/>
        <dbReference type="ChEBI" id="CHEBI:29985"/>
        <dbReference type="ChEBI" id="CHEBI:58359"/>
        <dbReference type="EC" id="4.1.3.27"/>
    </reaction>
</comment>
<keyword evidence="7" id="KW-1185">Reference proteome</keyword>
<name>A0ABT3A673_9ALTE</name>
<accession>A0ABT3A673</accession>
<proteinExistence type="predicted"/>
<dbReference type="PRINTS" id="PR00099">
    <property type="entry name" value="CPSGATASE"/>
</dbReference>
<dbReference type="InterPro" id="IPR006221">
    <property type="entry name" value="TrpG/PapA_dom"/>
</dbReference>
<protein>
    <recommendedName>
        <fullName evidence="1">anthranilate synthase</fullName>
        <ecNumber evidence="1">4.1.3.27</ecNumber>
    </recommendedName>
</protein>
<dbReference type="SUPFAM" id="SSF52317">
    <property type="entry name" value="Class I glutamine amidotransferase-like"/>
    <property type="match status" value="1"/>
</dbReference>
<sequence>MKTHVFLIDNFDSFTYNLVDELRAIGFELSVYRNSMNADALLEKMDDAAKSRPVMLMLSPGPGEPTSAGCMMALLDKVKGRYPVLGICLGHQAIVQSYGGDIVRANVVMHGKSSPMKCETHPIFDGLPNPLPIARYHSLMAANLPSSLQALAMTSDLTGDVTMAVLHPDDAMLGFQFHPESILTQQGSQLLKQSVEYLVSLTATSQGDAAHG</sequence>
<evidence type="ECO:0000256" key="4">
    <source>
        <dbReference type="ARBA" id="ARBA00047683"/>
    </source>
</evidence>
<evidence type="ECO:0000313" key="7">
    <source>
        <dbReference type="Proteomes" id="UP001652504"/>
    </source>
</evidence>
<keyword evidence="3" id="KW-0456">Lyase</keyword>
<evidence type="ECO:0000256" key="3">
    <source>
        <dbReference type="ARBA" id="ARBA00023239"/>
    </source>
</evidence>
<dbReference type="InterPro" id="IPR050472">
    <property type="entry name" value="Anth_synth/Amidotransfase"/>
</dbReference>
<dbReference type="InterPro" id="IPR017926">
    <property type="entry name" value="GATASE"/>
</dbReference>
<gene>
    <name evidence="6" type="ORF">OE749_04045</name>
</gene>
<feature type="domain" description="Glutamine amidotransferase" evidence="5">
    <location>
        <begin position="7"/>
        <end position="194"/>
    </location>
</feature>
<evidence type="ECO:0000259" key="5">
    <source>
        <dbReference type="Pfam" id="PF00117"/>
    </source>
</evidence>
<dbReference type="EMBL" id="JAOWKX010000002">
    <property type="protein sequence ID" value="MCV2883861.1"/>
    <property type="molecule type" value="Genomic_DNA"/>
</dbReference>
<dbReference type="Pfam" id="PF00117">
    <property type="entry name" value="GATase"/>
    <property type="match status" value="1"/>
</dbReference>
<comment type="caution">
    <text evidence="6">The sequence shown here is derived from an EMBL/GenBank/DDBJ whole genome shotgun (WGS) entry which is preliminary data.</text>
</comment>